<dbReference type="InterPro" id="IPR011249">
    <property type="entry name" value="Metalloenz_LuxS/M16"/>
</dbReference>
<comment type="similarity">
    <text evidence="2 14">Belongs to the LuxS family.</text>
</comment>
<evidence type="ECO:0000256" key="12">
    <source>
        <dbReference type="ARBA" id="ARBA00030600"/>
    </source>
</evidence>
<evidence type="ECO:0000256" key="9">
    <source>
        <dbReference type="ARBA" id="ARBA00023004"/>
    </source>
</evidence>
<evidence type="ECO:0000256" key="14">
    <source>
        <dbReference type="HAMAP-Rule" id="MF_00091"/>
    </source>
</evidence>
<keyword evidence="8 14" id="KW-0071">Autoinducer synthesis</keyword>
<keyword evidence="10 14" id="KW-0456">Lyase</keyword>
<evidence type="ECO:0000256" key="10">
    <source>
        <dbReference type="ARBA" id="ARBA00023239"/>
    </source>
</evidence>
<evidence type="ECO:0000256" key="6">
    <source>
        <dbReference type="ARBA" id="ARBA00022654"/>
    </source>
</evidence>
<sequence>MANKVESFELDHTKVVAPFIRKVTVYTGAKGDSLTKFDLRFMQPNLEAMNMPGIHTLEHLLAVYLREEALGDEVIDLSPMGCRTGFYLTIWGDRESSEIEEMLLNSLKKVLTTEEIPAANEIQCGNYREHSLEEAIEYAEKFLNSYK</sequence>
<evidence type="ECO:0000256" key="4">
    <source>
        <dbReference type="ARBA" id="ARBA00012240"/>
    </source>
</evidence>
<comment type="caution">
    <text evidence="15">The sequence shown here is derived from an EMBL/GenBank/DDBJ whole genome shotgun (WGS) entry which is preliminary data.</text>
</comment>
<keyword evidence="16" id="KW-1185">Reference proteome</keyword>
<evidence type="ECO:0000256" key="11">
    <source>
        <dbReference type="ARBA" id="ARBA00024654"/>
    </source>
</evidence>
<evidence type="ECO:0000256" key="5">
    <source>
        <dbReference type="ARBA" id="ARBA00015130"/>
    </source>
</evidence>
<evidence type="ECO:0000256" key="1">
    <source>
        <dbReference type="ARBA" id="ARBA00000297"/>
    </source>
</evidence>
<dbReference type="RefSeq" id="WP_071061560.1">
    <property type="nucleotide sequence ID" value="NZ_MKIE01000002.1"/>
</dbReference>
<dbReference type="GO" id="GO:0005506">
    <property type="term" value="F:iron ion binding"/>
    <property type="evidence" value="ECO:0007669"/>
    <property type="project" value="InterPro"/>
</dbReference>
<evidence type="ECO:0000256" key="7">
    <source>
        <dbReference type="ARBA" id="ARBA00022723"/>
    </source>
</evidence>
<evidence type="ECO:0000256" key="13">
    <source>
        <dbReference type="ARBA" id="ARBA00031777"/>
    </source>
</evidence>
<comment type="subunit">
    <text evidence="3 14">Homodimer.</text>
</comment>
<evidence type="ECO:0000256" key="3">
    <source>
        <dbReference type="ARBA" id="ARBA00011738"/>
    </source>
</evidence>
<dbReference type="HAMAP" id="MF_00091">
    <property type="entry name" value="LuxS"/>
    <property type="match status" value="1"/>
</dbReference>
<dbReference type="PRINTS" id="PR01487">
    <property type="entry name" value="LUXSPROTEIN"/>
</dbReference>
<dbReference type="EMBL" id="MKIE01000002">
    <property type="protein sequence ID" value="OHW62822.1"/>
    <property type="molecule type" value="Genomic_DNA"/>
</dbReference>
<feature type="binding site" evidence="14">
    <location>
        <position position="124"/>
    </location>
    <ligand>
        <name>Fe cation</name>
        <dbReference type="ChEBI" id="CHEBI:24875"/>
    </ligand>
</feature>
<comment type="catalytic activity">
    <reaction evidence="1 14">
        <text>S-(5-deoxy-D-ribos-5-yl)-L-homocysteine = (S)-4,5-dihydroxypentane-2,3-dione + L-homocysteine</text>
        <dbReference type="Rhea" id="RHEA:17753"/>
        <dbReference type="ChEBI" id="CHEBI:29484"/>
        <dbReference type="ChEBI" id="CHEBI:58195"/>
        <dbReference type="ChEBI" id="CHEBI:58199"/>
        <dbReference type="EC" id="4.4.1.21"/>
    </reaction>
</comment>
<dbReference type="Gene3D" id="3.30.1360.80">
    <property type="entry name" value="S-ribosylhomocysteinase (LuxS)"/>
    <property type="match status" value="1"/>
</dbReference>
<dbReference type="STRING" id="39480.EUAN_06060"/>
<feature type="binding site" evidence="14">
    <location>
        <position position="55"/>
    </location>
    <ligand>
        <name>Fe cation</name>
        <dbReference type="ChEBI" id="CHEBI:24875"/>
    </ligand>
</feature>
<protein>
    <recommendedName>
        <fullName evidence="5 14">S-ribosylhomocysteine lyase</fullName>
        <ecNumber evidence="4 14">4.4.1.21</ecNumber>
    </recommendedName>
    <alternativeName>
        <fullName evidence="12 14">AI-2 synthesis protein</fullName>
    </alternativeName>
    <alternativeName>
        <fullName evidence="13 14">Autoinducer-2 production protein LuxS</fullName>
    </alternativeName>
</protein>
<dbReference type="NCBIfam" id="NF002604">
    <property type="entry name" value="PRK02260.1-4"/>
    <property type="match status" value="1"/>
</dbReference>
<dbReference type="OrthoDB" id="9788129at2"/>
<keyword evidence="9 14" id="KW-0408">Iron</keyword>
<dbReference type="SUPFAM" id="SSF63411">
    <property type="entry name" value="LuxS/MPP-like metallohydrolase"/>
    <property type="match status" value="1"/>
</dbReference>
<accession>A0A1S1V8A4</accession>
<dbReference type="GO" id="GO:0009372">
    <property type="term" value="P:quorum sensing"/>
    <property type="evidence" value="ECO:0007669"/>
    <property type="project" value="UniProtKB-UniRule"/>
</dbReference>
<evidence type="ECO:0000256" key="8">
    <source>
        <dbReference type="ARBA" id="ARBA00022929"/>
    </source>
</evidence>
<dbReference type="EC" id="4.4.1.21" evidence="4 14"/>
<dbReference type="NCBIfam" id="NF002606">
    <property type="entry name" value="PRK02260.2-4"/>
    <property type="match status" value="1"/>
</dbReference>
<proteinExistence type="inferred from homology"/>
<evidence type="ECO:0000313" key="15">
    <source>
        <dbReference type="EMBL" id="OHW62822.1"/>
    </source>
</evidence>
<dbReference type="PANTHER" id="PTHR35799:SF1">
    <property type="entry name" value="S-RIBOSYLHOMOCYSTEINE LYASE"/>
    <property type="match status" value="1"/>
</dbReference>
<comment type="function">
    <text evidence="11 14">Involved in the synthesis of autoinducer 2 (AI-2) which is secreted by bacteria and is used to communicate both the cell density and the metabolic potential of the environment. The regulation of gene expression in response to changes in cell density is called quorum sensing. Catalyzes the transformation of S-ribosylhomocysteine (RHC) to homocysteine (HC) and 4,5-dihydroxy-2,3-pentadione (DPD).</text>
</comment>
<dbReference type="Pfam" id="PF02664">
    <property type="entry name" value="LuxS"/>
    <property type="match status" value="1"/>
</dbReference>
<comment type="cofactor">
    <cofactor evidence="14">
        <name>Fe cation</name>
        <dbReference type="ChEBI" id="CHEBI:24875"/>
    </cofactor>
    <text evidence="14">Binds 1 Fe cation per subunit.</text>
</comment>
<evidence type="ECO:0000313" key="16">
    <source>
        <dbReference type="Proteomes" id="UP000180254"/>
    </source>
</evidence>
<dbReference type="PIRSF" id="PIRSF006160">
    <property type="entry name" value="AI2"/>
    <property type="match status" value="1"/>
</dbReference>
<keyword evidence="6 14" id="KW-0673">Quorum sensing</keyword>
<dbReference type="Proteomes" id="UP000180254">
    <property type="component" value="Unassembled WGS sequence"/>
</dbReference>
<dbReference type="GO" id="GO:0043768">
    <property type="term" value="F:S-ribosylhomocysteine lyase activity"/>
    <property type="evidence" value="ECO:0007669"/>
    <property type="project" value="UniProtKB-UniRule"/>
</dbReference>
<keyword evidence="7 14" id="KW-0479">Metal-binding</keyword>
<name>A0A1S1V8A4_9FIRM</name>
<dbReference type="InterPro" id="IPR003815">
    <property type="entry name" value="S-ribosylhomocysteinase"/>
</dbReference>
<reference evidence="15 16" key="1">
    <citation type="submission" date="2016-09" db="EMBL/GenBank/DDBJ databases">
        <title>Genome sequence of Eubacterium angustum.</title>
        <authorList>
            <person name="Poehlein A."/>
            <person name="Daniel R."/>
        </authorList>
    </citation>
    <scope>NUCLEOTIDE SEQUENCE [LARGE SCALE GENOMIC DNA]</scope>
    <source>
        <strain evidence="15 16">DSM 1989</strain>
    </source>
</reference>
<dbReference type="AlphaFoldDB" id="A0A1S1V8A4"/>
<dbReference type="PANTHER" id="PTHR35799">
    <property type="entry name" value="S-RIBOSYLHOMOCYSTEINE LYASE"/>
    <property type="match status" value="1"/>
</dbReference>
<dbReference type="InterPro" id="IPR037005">
    <property type="entry name" value="LuxS_sf"/>
</dbReference>
<gene>
    <name evidence="14 15" type="primary">luxS</name>
    <name evidence="15" type="ORF">EUAN_06060</name>
</gene>
<organism evidence="15 16">
    <name type="scientific">Andreesenia angusta</name>
    <dbReference type="NCBI Taxonomy" id="39480"/>
    <lineage>
        <taxon>Bacteria</taxon>
        <taxon>Bacillati</taxon>
        <taxon>Bacillota</taxon>
        <taxon>Tissierellia</taxon>
        <taxon>Tissierellales</taxon>
        <taxon>Gottschalkiaceae</taxon>
        <taxon>Andreesenia</taxon>
    </lineage>
</organism>
<feature type="binding site" evidence="14">
    <location>
        <position position="59"/>
    </location>
    <ligand>
        <name>Fe cation</name>
        <dbReference type="ChEBI" id="CHEBI:24875"/>
    </ligand>
</feature>
<evidence type="ECO:0000256" key="2">
    <source>
        <dbReference type="ARBA" id="ARBA00007311"/>
    </source>
</evidence>